<comment type="caution">
    <text evidence="4">The sequence shown here is derived from an EMBL/GenBank/DDBJ whole genome shotgun (WGS) entry which is preliminary data.</text>
</comment>
<protein>
    <submittedName>
        <fullName evidence="4">Ribosome-binding protein 1</fullName>
    </submittedName>
</protein>
<proteinExistence type="predicted"/>
<feature type="region of interest" description="Disordered" evidence="2">
    <location>
        <begin position="403"/>
        <end position="692"/>
    </location>
</feature>
<sequence>MAGHGVKLDTLKDCLMFLEWLNDKKGMQGLVAKELCDRIKQYYQKEATTLAVDVEKGLSPFLNKASTFYNKLATNAVAGNHDGKSAKEVTDALLECLPKFLAAIYFLQYCINNTFKELGGGGWQYDWLGYDGEQWDWSRFKYVSGGDLAKYLYARTDDQKYSQIPGLIPGGFGKDEVKQGSLGSGYPQGTQMYVDLEAIVKKNPYNFFRSVFVSSAIGESANRNESTANALSLVRTFCDIVLGEKDKEGGKLIAALNADLKSHVYSSGKSICWKDLRAHCDMLRKQFDRFLVHKSFDFTGQSTDTKHLNKEELAKKTADWFRTNLILVRGKLNDIKSYEASSKDLGAYFTKNLFPYGFTFHGQTRFGISETDANSLAKDLYTVINELQRSGGDLERLVEILNGEGKTCKEPEPPPKKPEVPPAKDHEGTPNQGKKAEGAQNQGKKSEGAQNQGKKSEGAQNQGKKAEGAQNQGKKAEGAQNQGKKSEGAQNQGKKVEGTSDQDTGQGRDVSSGSASGDSAKTPSPGAPGPPGSTGDEGQQGITGPVTPASTPVPGSPVQTHDQTSPKGLPGMSVPPPPPPPPPLPGGPGIPESTSQPGGTGQGSKGGDASGQQPGASQGNVLTQPTSASGPSSVSAGGRGAVSAGSGGAGQQGNRDVTQPTSQSTDHDSSGDANTSDAPASGGGTQSPKCAKDFTPVTLWQGSGTYCVRDAKSPVQNYYKDNDTTSQQLWEDYKQREILPLIEEKIKARRREKEEEERKRENERQLKYQSMLPEIGVLYKPRESSQNLEEAYRTAVQNKMKDAAPNVSLEITRRTGAYANNHDDGVTADVDEPLAFDIAKPDPLDLSKYVVLDIVKPDLLEEKKPVASDLYKSVALGVKGRSEADGFDNPAVAILDGQDALEDHVPVLQNPQEAEKQEMLAQQGNALTGTTTDNYQGISAFKPRPGAHPIGTFSGNALYKLDTPNAMPLNVEFTGQATPNAQGIQNSTPSGFFAAIGIPKGRPLKPANYVRALPPVSDITGKSIPDRDLNARLLPPSPIGKHPVPIMQPGKREQDVDRYQPAVIRRDLIRPKFPTIVEYIDDHPGLMIDPGICPASYGNSVLPVGRMVPPTDYFSPSPKTVREMLCWLSDLPGAPGYAALTQHIAGFFDRSKIIAPPASFSDNDFMVTLSDTCCHASAVLTGIHGSKPPDLSQFHYERYDVPLMHYSEDPCTMLCQLLSYVYAACHQLSFLRTQCSRDTHSGGWRDCKFGRDVKVSKSWKCSKSPVDPTKLKGHGCDASPLQGFLTDQSVLSTYWYQRGNICRRSRVKMGFLPHDLREESKHGFYIYQILKGLCYNADQLEKLCTYLNCLTRRTPRTTGELVSFFHNFGNSLHKPPSELSMLGSALSAPHENCPKWDSLAADDLRVIKDAPGYAPSSSNHQDHPDTLSTLLGCGINNLKCSQLMKPITYRAYTLYSSSFVHHYLSWAVYLPDRLWESLDRLSRDMKKHDSVKCASLHNCADALPLLYSHGFTPPDGTPQSPLTCSEVIVKLEEVVSGKPIARLMTAMDNFLYRVREPFFYTLLTLWSAAFLVLAHTLLYRIDVLRIRSHLLTTRASHLIDVKALLAGSRRMLSLYHGVDYFDDDPMGQHDIR</sequence>
<reference evidence="4 5" key="1">
    <citation type="journal article" date="2017" name="BMC Genomics">
        <title>Whole-genome assembly of Babesia ovata and comparative genomics between closely related pathogens.</title>
        <authorList>
            <person name="Yamagishi J."/>
            <person name="Asada M."/>
            <person name="Hakimi H."/>
            <person name="Tanaka T.Q."/>
            <person name="Sugimoto C."/>
            <person name="Kawazu S."/>
        </authorList>
    </citation>
    <scope>NUCLEOTIDE SEQUENCE [LARGE SCALE GENOMIC DNA]</scope>
    <source>
        <strain evidence="4 5">Miyake</strain>
    </source>
</reference>
<evidence type="ECO:0000256" key="1">
    <source>
        <dbReference type="SAM" id="Coils"/>
    </source>
</evidence>
<feature type="transmembrane region" description="Helical" evidence="3">
    <location>
        <begin position="1558"/>
        <end position="1579"/>
    </location>
</feature>
<dbReference type="RefSeq" id="XP_028866017.1">
    <property type="nucleotide sequence ID" value="XM_029010184.1"/>
</dbReference>
<feature type="region of interest" description="Disordered" evidence="2">
    <location>
        <begin position="1035"/>
        <end position="1056"/>
    </location>
</feature>
<dbReference type="EMBL" id="BDSA01000001">
    <property type="protein sequence ID" value="GBE59774.1"/>
    <property type="molecule type" value="Genomic_DNA"/>
</dbReference>
<keyword evidence="3" id="KW-0472">Membrane</keyword>
<gene>
    <name evidence="4" type="ORF">BOVATA_012670</name>
</gene>
<dbReference type="GeneID" id="39873544"/>
<feature type="compositionally biased region" description="Polar residues" evidence="2">
    <location>
        <begin position="654"/>
        <end position="664"/>
    </location>
</feature>
<keyword evidence="3" id="KW-0812">Transmembrane</keyword>
<feature type="compositionally biased region" description="Basic and acidic residues" evidence="2">
    <location>
        <begin position="406"/>
        <end position="428"/>
    </location>
</feature>
<dbReference type="OrthoDB" id="6410656at2759"/>
<keyword evidence="3" id="KW-1133">Transmembrane helix</keyword>
<keyword evidence="5" id="KW-1185">Reference proteome</keyword>
<accession>A0A2H6K9U2</accession>
<organism evidence="4 5">
    <name type="scientific">Babesia ovata</name>
    <dbReference type="NCBI Taxonomy" id="189622"/>
    <lineage>
        <taxon>Eukaryota</taxon>
        <taxon>Sar</taxon>
        <taxon>Alveolata</taxon>
        <taxon>Apicomplexa</taxon>
        <taxon>Aconoidasida</taxon>
        <taxon>Piroplasmida</taxon>
        <taxon>Babesiidae</taxon>
        <taxon>Babesia</taxon>
    </lineage>
</organism>
<feature type="compositionally biased region" description="Polar residues" evidence="2">
    <location>
        <begin position="614"/>
        <end position="626"/>
    </location>
</feature>
<feature type="compositionally biased region" description="Gly residues" evidence="2">
    <location>
        <begin position="637"/>
        <end position="651"/>
    </location>
</feature>
<feature type="compositionally biased region" description="Polar residues" evidence="2">
    <location>
        <begin position="439"/>
        <end position="505"/>
    </location>
</feature>
<evidence type="ECO:0000256" key="2">
    <source>
        <dbReference type="SAM" id="MobiDB-lite"/>
    </source>
</evidence>
<dbReference type="Proteomes" id="UP000236319">
    <property type="component" value="Unassembled WGS sequence"/>
</dbReference>
<dbReference type="VEuPathDB" id="PiroplasmaDB:BOVATA_012670"/>
<evidence type="ECO:0000313" key="5">
    <source>
        <dbReference type="Proteomes" id="UP000236319"/>
    </source>
</evidence>
<feature type="compositionally biased region" description="Gly residues" evidence="2">
    <location>
        <begin position="598"/>
        <end position="609"/>
    </location>
</feature>
<feature type="compositionally biased region" description="Low complexity" evidence="2">
    <location>
        <begin position="509"/>
        <end position="524"/>
    </location>
</feature>
<keyword evidence="1" id="KW-0175">Coiled coil</keyword>
<feature type="coiled-coil region" evidence="1">
    <location>
        <begin position="739"/>
        <end position="766"/>
    </location>
</feature>
<evidence type="ECO:0000313" key="4">
    <source>
        <dbReference type="EMBL" id="GBE59774.1"/>
    </source>
</evidence>
<evidence type="ECO:0000256" key="3">
    <source>
        <dbReference type="SAM" id="Phobius"/>
    </source>
</evidence>
<name>A0A2H6K9U2_9APIC</name>
<feature type="compositionally biased region" description="Pro residues" evidence="2">
    <location>
        <begin position="573"/>
        <end position="588"/>
    </location>
</feature>
<feature type="compositionally biased region" description="Low complexity" evidence="2">
    <location>
        <begin position="627"/>
        <end position="636"/>
    </location>
</feature>